<dbReference type="Pfam" id="PF00450">
    <property type="entry name" value="Peptidase_S10"/>
    <property type="match status" value="1"/>
</dbReference>
<evidence type="ECO:0000256" key="3">
    <source>
        <dbReference type="ARBA" id="ARBA00022670"/>
    </source>
</evidence>
<keyword evidence="2" id="KW-0121">Carboxypeptidase</keyword>
<reference evidence="8" key="1">
    <citation type="submission" date="2020-03" db="EMBL/GenBank/DDBJ databases">
        <title>A high-quality chromosome-level genome assembly of a woody plant with both climbing and erect habits, Rhamnella rubrinervis.</title>
        <authorList>
            <person name="Lu Z."/>
            <person name="Yang Y."/>
            <person name="Zhu X."/>
            <person name="Sun Y."/>
        </authorList>
    </citation>
    <scope>NUCLEOTIDE SEQUENCE</scope>
    <source>
        <strain evidence="8">BYM</strain>
        <tissue evidence="8">Leaf</tissue>
    </source>
</reference>
<dbReference type="Gene3D" id="3.40.50.11320">
    <property type="match status" value="1"/>
</dbReference>
<comment type="caution">
    <text evidence="8">The sequence shown here is derived from an EMBL/GenBank/DDBJ whole genome shotgun (WGS) entry which is preliminary data.</text>
</comment>
<dbReference type="OrthoDB" id="443318at2759"/>
<dbReference type="SUPFAM" id="SSF53474">
    <property type="entry name" value="alpha/beta-Hydrolases"/>
    <property type="match status" value="1"/>
</dbReference>
<evidence type="ECO:0000256" key="5">
    <source>
        <dbReference type="ARBA" id="ARBA00022801"/>
    </source>
</evidence>
<keyword evidence="5" id="KW-0378">Hydrolase</keyword>
<name>A0A8K0HQN7_9ROSA</name>
<dbReference type="InterPro" id="IPR029058">
    <property type="entry name" value="AB_hydrolase_fold"/>
</dbReference>
<keyword evidence="6" id="KW-1015">Disulfide bond</keyword>
<evidence type="ECO:0008006" key="10">
    <source>
        <dbReference type="Google" id="ProtNLM"/>
    </source>
</evidence>
<keyword evidence="7" id="KW-0325">Glycoprotein</keyword>
<protein>
    <recommendedName>
        <fullName evidence="10">Serine carboxypeptidase</fullName>
    </recommendedName>
</protein>
<dbReference type="GO" id="GO:0006508">
    <property type="term" value="P:proteolysis"/>
    <property type="evidence" value="ECO:0007669"/>
    <property type="project" value="UniProtKB-KW"/>
</dbReference>
<evidence type="ECO:0000256" key="7">
    <source>
        <dbReference type="ARBA" id="ARBA00023180"/>
    </source>
</evidence>
<keyword evidence="4" id="KW-0732">Signal</keyword>
<evidence type="ECO:0000313" key="9">
    <source>
        <dbReference type="Proteomes" id="UP000796880"/>
    </source>
</evidence>
<dbReference type="Proteomes" id="UP000796880">
    <property type="component" value="Unassembled WGS sequence"/>
</dbReference>
<dbReference type="GO" id="GO:0005773">
    <property type="term" value="C:vacuole"/>
    <property type="evidence" value="ECO:0007669"/>
    <property type="project" value="TreeGrafter"/>
</dbReference>
<accession>A0A8K0HQN7</accession>
<evidence type="ECO:0000256" key="2">
    <source>
        <dbReference type="ARBA" id="ARBA00022645"/>
    </source>
</evidence>
<organism evidence="8 9">
    <name type="scientific">Rhamnella rubrinervis</name>
    <dbReference type="NCBI Taxonomy" id="2594499"/>
    <lineage>
        <taxon>Eukaryota</taxon>
        <taxon>Viridiplantae</taxon>
        <taxon>Streptophyta</taxon>
        <taxon>Embryophyta</taxon>
        <taxon>Tracheophyta</taxon>
        <taxon>Spermatophyta</taxon>
        <taxon>Magnoliopsida</taxon>
        <taxon>eudicotyledons</taxon>
        <taxon>Gunneridae</taxon>
        <taxon>Pentapetalae</taxon>
        <taxon>rosids</taxon>
        <taxon>fabids</taxon>
        <taxon>Rosales</taxon>
        <taxon>Rhamnaceae</taxon>
        <taxon>rhamnoid group</taxon>
        <taxon>Rhamneae</taxon>
        <taxon>Rhamnella</taxon>
    </lineage>
</organism>
<dbReference type="EMBL" id="VOIH02000001">
    <property type="protein sequence ID" value="KAF3455940.1"/>
    <property type="molecule type" value="Genomic_DNA"/>
</dbReference>
<dbReference type="AlphaFoldDB" id="A0A8K0HQN7"/>
<dbReference type="InterPro" id="IPR001563">
    <property type="entry name" value="Peptidase_S10"/>
</dbReference>
<evidence type="ECO:0000256" key="1">
    <source>
        <dbReference type="ARBA" id="ARBA00009431"/>
    </source>
</evidence>
<dbReference type="InterPro" id="IPR033124">
    <property type="entry name" value="Ser_caboxypep_his_AS"/>
</dbReference>
<evidence type="ECO:0000313" key="8">
    <source>
        <dbReference type="EMBL" id="KAF3455940.1"/>
    </source>
</evidence>
<dbReference type="PANTHER" id="PTHR11802">
    <property type="entry name" value="SERINE PROTEASE FAMILY S10 SERINE CARBOXYPEPTIDASE"/>
    <property type="match status" value="1"/>
</dbReference>
<sequence>MRIGNAALDDETDQKGMIDYAWDHAVISDRLYDEIKSKCNFSAAHPSKACEKVLNEYYDVYYIIDMYSLYTPTCVNANSSRARQLPVTHANPNFFSKFNKWHKRPRGYDPCVSDYTADYLNRPDVQKALHANVTNIPYPWTHCSLNITTWNDSPPSILPVIRKLIAGGLRIWVYSGDTDGRLPVTATRYTLRKLGLNILQDWKPWYNYKQVGGWTVVYNGLVFVTIRGAGHEVPVFAPKQALLLIEHFLIDRNLPSKPF</sequence>
<gene>
    <name evidence="8" type="ORF">FNV43_RR00583</name>
</gene>
<dbReference type="Gene3D" id="6.10.250.940">
    <property type="match status" value="1"/>
</dbReference>
<keyword evidence="9" id="KW-1185">Reference proteome</keyword>
<proteinExistence type="inferred from homology"/>
<evidence type="ECO:0000256" key="4">
    <source>
        <dbReference type="ARBA" id="ARBA00022729"/>
    </source>
</evidence>
<dbReference type="Gene3D" id="3.40.50.1820">
    <property type="entry name" value="alpha/beta hydrolase"/>
    <property type="match status" value="1"/>
</dbReference>
<evidence type="ECO:0000256" key="6">
    <source>
        <dbReference type="ARBA" id="ARBA00023157"/>
    </source>
</evidence>
<dbReference type="PROSITE" id="PS00560">
    <property type="entry name" value="CARBOXYPEPT_SER_HIS"/>
    <property type="match status" value="1"/>
</dbReference>
<dbReference type="PANTHER" id="PTHR11802:SF31">
    <property type="entry name" value="SERINE CARBOXYPEPTIDASE-LIKE 34"/>
    <property type="match status" value="1"/>
</dbReference>
<dbReference type="GO" id="GO:0004185">
    <property type="term" value="F:serine-type carboxypeptidase activity"/>
    <property type="evidence" value="ECO:0007669"/>
    <property type="project" value="InterPro"/>
</dbReference>
<dbReference type="FunFam" id="3.40.50.11320:FF:000001">
    <property type="entry name" value="Carboxypeptidase"/>
    <property type="match status" value="1"/>
</dbReference>
<comment type="similarity">
    <text evidence="1">Belongs to the peptidase S10 family.</text>
</comment>
<keyword evidence="3" id="KW-0645">Protease</keyword>